<dbReference type="InterPro" id="IPR004017">
    <property type="entry name" value="Cys_rich_dom"/>
</dbReference>
<dbReference type="PANTHER" id="PTHR43255">
    <property type="entry name" value="IRON-SULFUR-BINDING OXIDOREDUCTASE FADF-RELATED-RELATED"/>
    <property type="match status" value="1"/>
</dbReference>
<keyword evidence="5" id="KW-0479">Metal-binding</keyword>
<comment type="caution">
    <text evidence="13">The sequence shown here is derived from an EMBL/GenBank/DDBJ whole genome shotgun (WGS) entry which is preliminary data.</text>
</comment>
<proteinExistence type="predicted"/>
<protein>
    <submittedName>
        <fullName evidence="13">Electron transporter</fullName>
    </submittedName>
</protein>
<accession>A0A1F6G8Q5</accession>
<evidence type="ECO:0000256" key="5">
    <source>
        <dbReference type="ARBA" id="ARBA00022723"/>
    </source>
</evidence>
<evidence type="ECO:0000256" key="3">
    <source>
        <dbReference type="ARBA" id="ARBA00022485"/>
    </source>
</evidence>
<evidence type="ECO:0000256" key="6">
    <source>
        <dbReference type="ARBA" id="ARBA00022989"/>
    </source>
</evidence>
<dbReference type="InterPro" id="IPR036197">
    <property type="entry name" value="NarG-like_sf"/>
</dbReference>
<reference evidence="13 14" key="1">
    <citation type="journal article" date="2016" name="Nat. Commun.">
        <title>Thousands of microbial genomes shed light on interconnected biogeochemical processes in an aquifer system.</title>
        <authorList>
            <person name="Anantharaman K."/>
            <person name="Brown C.T."/>
            <person name="Hug L.A."/>
            <person name="Sharon I."/>
            <person name="Castelle C.J."/>
            <person name="Probst A.J."/>
            <person name="Thomas B.C."/>
            <person name="Singh A."/>
            <person name="Wilkins M.J."/>
            <person name="Karaoz U."/>
            <person name="Brodie E.L."/>
            <person name="Williams K.H."/>
            <person name="Hubbard S.S."/>
            <person name="Banfield J.F."/>
        </authorList>
    </citation>
    <scope>NUCLEOTIDE SEQUENCE [LARGE SCALE GENOMIC DNA]</scope>
</reference>
<dbReference type="Pfam" id="PF13237">
    <property type="entry name" value="Fer4_10"/>
    <property type="match status" value="1"/>
</dbReference>
<dbReference type="InterPro" id="IPR017900">
    <property type="entry name" value="4Fe4S_Fe_S_CS"/>
</dbReference>
<feature type="domain" description="4Fe-4S ferredoxin-type" evidence="12">
    <location>
        <begin position="334"/>
        <end position="364"/>
    </location>
</feature>
<sequence>MEATRQIYWNVSPLGLPVMYLLTALAMAVFFYGFFRRIKVYRQGKPLGRLDHLPKRIFRAVSEGLFQGKVSREKGIGELHQHFLWAFVILFIGTTLIFIETDILKPLFGVTFLKGDFYRVFSLALDLSGVVVLLMLGGMFTRRFWVKKIKLPPKPFDRIFYALLFLILLTGFGLEGLRMAVTETGIEPELVYYSPVGMYLGYYLQPLGWETLIAAHQGLWWLHMVMVMAWIALIPYTRLKHLVLTPINYALYDEHPFGHLPTINLEDETQESFGLAKPSDLGFKDIFDTDACTSCKRCEDRCPAFNTGKPLSPMLLVQQMGEVCFELKDGSLVDKIGKDALWACTTCGACQAICPAEVEHLPKIVGMRRNLVLMEGEFAGDEVAQAMDHLEVNANPLGSAPGTRADWAEGLGLVEPAEADWLYFPGCYASFDPRNQKVAKAFIKVAQAAGLKLAILGKAEKCCGEPARKMGNEYLYQNLAQANIEAFKSAGVKGIVTTCPHCFQTLGTAYKDLGLDIEVLHYTELIDQLWKDFKFKLNRIHLEVTYHDSCQLGRYGGIYDPPRNLLEACGADFREMKSHHADSFCCGAGGGRIMAEEKVGQRINQTRAKMALDLGADQLISSCPFCLTMFEDGVKGLEAEHKLKPRDLVELLADALPTLEERL</sequence>
<dbReference type="EMBL" id="MFNE01000038">
    <property type="protein sequence ID" value="OGG94479.1"/>
    <property type="molecule type" value="Genomic_DNA"/>
</dbReference>
<dbReference type="Gene3D" id="1.20.950.20">
    <property type="entry name" value="Transmembrane di-heme cytochromes, Chain C"/>
    <property type="match status" value="1"/>
</dbReference>
<dbReference type="SUPFAM" id="SSF46548">
    <property type="entry name" value="alpha-helical ferredoxin"/>
    <property type="match status" value="1"/>
</dbReference>
<evidence type="ECO:0000256" key="7">
    <source>
        <dbReference type="ARBA" id="ARBA00023002"/>
    </source>
</evidence>
<dbReference type="Proteomes" id="UP000178449">
    <property type="component" value="Unassembled WGS sequence"/>
</dbReference>
<feature type="transmembrane region" description="Helical" evidence="11">
    <location>
        <begin position="218"/>
        <end position="236"/>
    </location>
</feature>
<evidence type="ECO:0000256" key="2">
    <source>
        <dbReference type="ARBA" id="ARBA00022475"/>
    </source>
</evidence>
<evidence type="ECO:0000256" key="8">
    <source>
        <dbReference type="ARBA" id="ARBA00023004"/>
    </source>
</evidence>
<feature type="transmembrane region" description="Helical" evidence="11">
    <location>
        <begin position="159"/>
        <end position="181"/>
    </location>
</feature>
<dbReference type="SUPFAM" id="SSF103501">
    <property type="entry name" value="Respiratory nitrate reductase 1 gamma chain"/>
    <property type="match status" value="1"/>
</dbReference>
<dbReference type="InterPro" id="IPR051460">
    <property type="entry name" value="HdrC_iron-sulfur_subunit"/>
</dbReference>
<feature type="transmembrane region" description="Helical" evidence="11">
    <location>
        <begin position="119"/>
        <end position="138"/>
    </location>
</feature>
<dbReference type="GO" id="GO:0051539">
    <property type="term" value="F:4 iron, 4 sulfur cluster binding"/>
    <property type="evidence" value="ECO:0007669"/>
    <property type="project" value="UniProtKB-KW"/>
</dbReference>
<dbReference type="InterPro" id="IPR017896">
    <property type="entry name" value="4Fe4S_Fe-S-bd"/>
</dbReference>
<dbReference type="Gene3D" id="1.10.1060.10">
    <property type="entry name" value="Alpha-helical ferredoxin"/>
    <property type="match status" value="1"/>
</dbReference>
<feature type="transmembrane region" description="Helical" evidence="11">
    <location>
        <begin position="14"/>
        <end position="35"/>
    </location>
</feature>
<keyword evidence="2" id="KW-1003">Cell membrane</keyword>
<gene>
    <name evidence="13" type="ORF">A2527_01335</name>
</gene>
<evidence type="ECO:0000313" key="14">
    <source>
        <dbReference type="Proteomes" id="UP000178449"/>
    </source>
</evidence>
<dbReference type="Pfam" id="PF02754">
    <property type="entry name" value="CCG"/>
    <property type="match status" value="2"/>
</dbReference>
<dbReference type="InterPro" id="IPR023234">
    <property type="entry name" value="NarG-like_domain"/>
</dbReference>
<dbReference type="AlphaFoldDB" id="A0A1F6G8Q5"/>
<feature type="transmembrane region" description="Helical" evidence="11">
    <location>
        <begin position="82"/>
        <end position="99"/>
    </location>
</feature>
<comment type="subcellular location">
    <subcellularLocation>
        <location evidence="1">Cell membrane</location>
        <topology evidence="1">Multi-pass membrane protein</topology>
    </subcellularLocation>
</comment>
<evidence type="ECO:0000313" key="13">
    <source>
        <dbReference type="EMBL" id="OGG94479.1"/>
    </source>
</evidence>
<dbReference type="STRING" id="1817772.A2527_01335"/>
<dbReference type="GO" id="GO:0016491">
    <property type="term" value="F:oxidoreductase activity"/>
    <property type="evidence" value="ECO:0007669"/>
    <property type="project" value="UniProtKB-KW"/>
</dbReference>
<evidence type="ECO:0000256" key="9">
    <source>
        <dbReference type="ARBA" id="ARBA00023014"/>
    </source>
</evidence>
<organism evidence="13 14">
    <name type="scientific">Candidatus Lambdaproteobacteria bacterium RIFOXYD2_FULL_50_16</name>
    <dbReference type="NCBI Taxonomy" id="1817772"/>
    <lineage>
        <taxon>Bacteria</taxon>
        <taxon>Pseudomonadati</taxon>
        <taxon>Pseudomonadota</taxon>
        <taxon>Candidatus Lambdaproteobacteria</taxon>
    </lineage>
</organism>
<dbReference type="Pfam" id="PF02665">
    <property type="entry name" value="Nitrate_red_gam"/>
    <property type="match status" value="1"/>
</dbReference>
<evidence type="ECO:0000256" key="10">
    <source>
        <dbReference type="ARBA" id="ARBA00023136"/>
    </source>
</evidence>
<evidence type="ECO:0000256" key="4">
    <source>
        <dbReference type="ARBA" id="ARBA00022692"/>
    </source>
</evidence>
<keyword evidence="9" id="KW-0411">Iron-sulfur</keyword>
<dbReference type="GO" id="GO:0046872">
    <property type="term" value="F:metal ion binding"/>
    <property type="evidence" value="ECO:0007669"/>
    <property type="project" value="UniProtKB-KW"/>
</dbReference>
<dbReference type="PANTHER" id="PTHR43255:SF1">
    <property type="entry name" value="IRON-SULFUR-BINDING OXIDOREDUCTASE FADF-RELATED"/>
    <property type="match status" value="1"/>
</dbReference>
<keyword evidence="6 11" id="KW-1133">Transmembrane helix</keyword>
<keyword evidence="7" id="KW-0560">Oxidoreductase</keyword>
<dbReference type="InterPro" id="IPR009051">
    <property type="entry name" value="Helical_ferredxn"/>
</dbReference>
<evidence type="ECO:0000256" key="1">
    <source>
        <dbReference type="ARBA" id="ARBA00004651"/>
    </source>
</evidence>
<name>A0A1F6G8Q5_9PROT</name>
<keyword evidence="3" id="KW-0004">4Fe-4S</keyword>
<keyword evidence="8" id="KW-0408">Iron</keyword>
<evidence type="ECO:0000259" key="12">
    <source>
        <dbReference type="PROSITE" id="PS51379"/>
    </source>
</evidence>
<dbReference type="PROSITE" id="PS00198">
    <property type="entry name" value="4FE4S_FER_1"/>
    <property type="match status" value="2"/>
</dbReference>
<dbReference type="PROSITE" id="PS51379">
    <property type="entry name" value="4FE4S_FER_2"/>
    <property type="match status" value="2"/>
</dbReference>
<feature type="domain" description="4Fe-4S ferredoxin-type" evidence="12">
    <location>
        <begin position="283"/>
        <end position="313"/>
    </location>
</feature>
<dbReference type="GO" id="GO:0005886">
    <property type="term" value="C:plasma membrane"/>
    <property type="evidence" value="ECO:0007669"/>
    <property type="project" value="UniProtKB-SubCell"/>
</dbReference>
<evidence type="ECO:0000256" key="11">
    <source>
        <dbReference type="SAM" id="Phobius"/>
    </source>
</evidence>
<keyword evidence="10 11" id="KW-0472">Membrane</keyword>
<keyword evidence="4 11" id="KW-0812">Transmembrane</keyword>